<dbReference type="InterPro" id="IPR034768">
    <property type="entry name" value="4FE4S_WBL"/>
</dbReference>
<proteinExistence type="predicted"/>
<name>A0ABV3DF42_9ACTN</name>
<reference evidence="2 3" key="1">
    <citation type="submission" date="2024-06" db="EMBL/GenBank/DDBJ databases">
        <title>The Natural Products Discovery Center: Release of the First 8490 Sequenced Strains for Exploring Actinobacteria Biosynthetic Diversity.</title>
        <authorList>
            <person name="Kalkreuter E."/>
            <person name="Kautsar S.A."/>
            <person name="Yang D."/>
            <person name="Bader C.D."/>
            <person name="Teijaro C.N."/>
            <person name="Fluegel L."/>
            <person name="Davis C.M."/>
            <person name="Simpson J.R."/>
            <person name="Lauterbach L."/>
            <person name="Steele A.D."/>
            <person name="Gui C."/>
            <person name="Meng S."/>
            <person name="Li G."/>
            <person name="Viehrig K."/>
            <person name="Ye F."/>
            <person name="Su P."/>
            <person name="Kiefer A.F."/>
            <person name="Nichols A."/>
            <person name="Cepeda A.J."/>
            <person name="Yan W."/>
            <person name="Fan B."/>
            <person name="Jiang Y."/>
            <person name="Adhikari A."/>
            <person name="Zheng C.-J."/>
            <person name="Schuster L."/>
            <person name="Cowan T.M."/>
            <person name="Smanski M.J."/>
            <person name="Chevrette M.G."/>
            <person name="De Carvalho L.P.S."/>
            <person name="Shen B."/>
        </authorList>
    </citation>
    <scope>NUCLEOTIDE SEQUENCE [LARGE SCALE GENOMIC DNA]</scope>
    <source>
        <strain evidence="2 3">NPDC048946</strain>
    </source>
</reference>
<organism evidence="2 3">
    <name type="scientific">Streptodolium elevatio</name>
    <dbReference type="NCBI Taxonomy" id="3157996"/>
    <lineage>
        <taxon>Bacteria</taxon>
        <taxon>Bacillati</taxon>
        <taxon>Actinomycetota</taxon>
        <taxon>Actinomycetes</taxon>
        <taxon>Kitasatosporales</taxon>
        <taxon>Streptomycetaceae</taxon>
        <taxon>Streptodolium</taxon>
    </lineage>
</organism>
<accession>A0ABV3DF42</accession>
<dbReference type="PROSITE" id="PS51674">
    <property type="entry name" value="4FE4S_WBL"/>
    <property type="match status" value="1"/>
</dbReference>
<dbReference type="RefSeq" id="WP_358351342.1">
    <property type="nucleotide sequence ID" value="NZ_JBEZFP010000016.1"/>
</dbReference>
<comment type="caution">
    <text evidence="2">The sequence shown here is derived from an EMBL/GenBank/DDBJ whole genome shotgun (WGS) entry which is preliminary data.</text>
</comment>
<evidence type="ECO:0000313" key="3">
    <source>
        <dbReference type="Proteomes" id="UP001551482"/>
    </source>
</evidence>
<sequence length="72" mass="7817">MPRASGSRPRRVLGTDHSAARVALSACADCPVRDLCLSVVDPERHWFDGVSGGRVWRNGRDVTASAVRQRAT</sequence>
<evidence type="ECO:0000259" key="1">
    <source>
        <dbReference type="PROSITE" id="PS51674"/>
    </source>
</evidence>
<protein>
    <recommendedName>
        <fullName evidence="1">4Fe-4S Wbl-type domain-containing protein</fullName>
    </recommendedName>
</protein>
<dbReference type="EMBL" id="JBEZFP010000016">
    <property type="protein sequence ID" value="MEU8133594.1"/>
    <property type="molecule type" value="Genomic_DNA"/>
</dbReference>
<gene>
    <name evidence="2" type="ORF">AB0C36_08815</name>
</gene>
<keyword evidence="3" id="KW-1185">Reference proteome</keyword>
<evidence type="ECO:0000313" key="2">
    <source>
        <dbReference type="EMBL" id="MEU8133594.1"/>
    </source>
</evidence>
<dbReference type="Proteomes" id="UP001551482">
    <property type="component" value="Unassembled WGS sequence"/>
</dbReference>
<feature type="domain" description="4Fe-4S Wbl-type" evidence="1">
    <location>
        <begin position="2"/>
        <end position="61"/>
    </location>
</feature>